<evidence type="ECO:0000256" key="1">
    <source>
        <dbReference type="SAM" id="MobiDB-lite"/>
    </source>
</evidence>
<accession>A0A9J7IWT0</accession>
<evidence type="ECO:0000313" key="4">
    <source>
        <dbReference type="RefSeq" id="XP_022828479.1"/>
    </source>
</evidence>
<dbReference type="Proteomes" id="UP000301870">
    <property type="component" value="Chromosome 26"/>
</dbReference>
<organism evidence="3 4">
    <name type="scientific">Spodoptera litura</name>
    <name type="common">Asian cotton leafworm</name>
    <dbReference type="NCBI Taxonomy" id="69820"/>
    <lineage>
        <taxon>Eukaryota</taxon>
        <taxon>Metazoa</taxon>
        <taxon>Ecdysozoa</taxon>
        <taxon>Arthropoda</taxon>
        <taxon>Hexapoda</taxon>
        <taxon>Insecta</taxon>
        <taxon>Pterygota</taxon>
        <taxon>Neoptera</taxon>
        <taxon>Endopterygota</taxon>
        <taxon>Lepidoptera</taxon>
        <taxon>Glossata</taxon>
        <taxon>Ditrysia</taxon>
        <taxon>Noctuoidea</taxon>
        <taxon>Noctuidae</taxon>
        <taxon>Amphipyrinae</taxon>
        <taxon>Spodoptera</taxon>
    </lineage>
</organism>
<name>A0A9J7IWT0_SPOLT</name>
<feature type="signal peptide" evidence="2">
    <location>
        <begin position="1"/>
        <end position="19"/>
    </location>
</feature>
<dbReference type="KEGG" id="sliu:111357914"/>
<keyword evidence="2" id="KW-0732">Signal</keyword>
<feature type="chain" id="PRO_5039895700" evidence="2">
    <location>
        <begin position="20"/>
        <end position="556"/>
    </location>
</feature>
<dbReference type="RefSeq" id="XP_022828479.1">
    <property type="nucleotide sequence ID" value="XM_022972711.1"/>
</dbReference>
<gene>
    <name evidence="4" type="primary">LOC111357914</name>
</gene>
<evidence type="ECO:0000256" key="2">
    <source>
        <dbReference type="SAM" id="SignalP"/>
    </source>
</evidence>
<protein>
    <submittedName>
        <fullName evidence="4">Uncharacterized protein LOC111357914</fullName>
    </submittedName>
</protein>
<feature type="region of interest" description="Disordered" evidence="1">
    <location>
        <begin position="43"/>
        <end position="75"/>
    </location>
</feature>
<dbReference type="GeneID" id="111357914"/>
<keyword evidence="3" id="KW-1185">Reference proteome</keyword>
<proteinExistence type="predicted"/>
<evidence type="ECO:0000313" key="3">
    <source>
        <dbReference type="Proteomes" id="UP000301870"/>
    </source>
</evidence>
<dbReference type="AlphaFoldDB" id="A0A9J7IWT0"/>
<dbReference type="OrthoDB" id="7344351at2759"/>
<sequence length="556" mass="64039">MEFVKIVIYCLILISTCFADVNITVTNLTDLEHQLNVNKREKQYLLEDDPSEGSEQKRDGRQSTPRNNQIDLKANPNATKVRIYSKVVTTTPKPTMKQVLTKPLRADTIPQRIPIKIPIVLKTAKVVPTAANALRMKILESKYNETLANREKLASNNNQPSTFVPNESRLSDDVILTVEDITRTGKESSDNNDRDTEELKGKMYEEEITPVNIKNPIHYFIDEPEPLPPKIHRMLDIDNKDTDPNNMKEIPVAKKQKSKLTKDEIKSKMYYSDLDNDPEVTRISNGTHLISIQKLPYDDRVFRNGVQEMATEERIINKPPKPKPVIAKETVPQKPDNTMPVVEENIIAGVLFDGASKEAKDQSCITIRNHNYEEVEEKSPLSTPISVQPIYNDFDQDYLRYLQNVYYNPYNQAINDQYRRNYGLIQSSPNIGLIDNNDPSLNNAETIQPYYPNTDYQNCVNKNEILLQIDQNSDNHQENNKQNRIWKNWKDVEIKIRKAEDPIDIDIRTMIENSDDILKNDLIDSASTPSVRRYGNLYSRNGIFYPYFSSSNKNTQ</sequence>
<reference evidence="4" key="1">
    <citation type="submission" date="2025-08" db="UniProtKB">
        <authorList>
            <consortium name="RefSeq"/>
        </authorList>
    </citation>
    <scope>IDENTIFICATION</scope>
    <source>
        <strain evidence="4">Ishihara</strain>
        <tissue evidence="4">Whole body</tissue>
    </source>
</reference>